<dbReference type="Proteomes" id="UP001162740">
    <property type="component" value="Chromosome"/>
</dbReference>
<dbReference type="InterPro" id="IPR050300">
    <property type="entry name" value="GDXG_lipolytic_enzyme"/>
</dbReference>
<dbReference type="RefSeq" id="WP_085467937.1">
    <property type="nucleotide sequence ID" value="NZ_CP083974.1"/>
</dbReference>
<dbReference type="PANTHER" id="PTHR48081">
    <property type="entry name" value="AB HYDROLASE SUPERFAMILY PROTEIN C4A8.06C"/>
    <property type="match status" value="1"/>
</dbReference>
<dbReference type="InterPro" id="IPR013094">
    <property type="entry name" value="AB_hydrolase_3"/>
</dbReference>
<dbReference type="AlphaFoldDB" id="A0AA46X0E3"/>
<dbReference type="SUPFAM" id="SSF53474">
    <property type="entry name" value="alpha/beta-Hydrolases"/>
    <property type="match status" value="1"/>
</dbReference>
<gene>
    <name evidence="3" type="ORF">KUM34_009510</name>
</gene>
<reference evidence="3 4" key="1">
    <citation type="journal article" date="2021" name="Front. Microbiol.">
        <title>Bacterial Transformation of Aromatic Monomers in Softwood Black Liquor.</title>
        <authorList>
            <person name="Navas L.E."/>
            <person name="Dexter G."/>
            <person name="Liu J."/>
            <person name="Levy-Booth D."/>
            <person name="Cho M."/>
            <person name="Jang S.K."/>
            <person name="Mansfield S.D."/>
            <person name="Renneckar S."/>
            <person name="Mohn W.W."/>
            <person name="Eltis L.D."/>
        </authorList>
    </citation>
    <scope>NUCLEOTIDE SEQUENCE [LARGE SCALE GENOMIC DNA]</scope>
    <source>
        <strain evidence="3 4">GD02</strain>
    </source>
</reference>
<accession>A0AA46X0E3</accession>
<evidence type="ECO:0000256" key="1">
    <source>
        <dbReference type="ARBA" id="ARBA00022801"/>
    </source>
</evidence>
<dbReference type="EMBL" id="CP083974">
    <property type="protein sequence ID" value="UZF46872.1"/>
    <property type="molecule type" value="Genomic_DNA"/>
</dbReference>
<evidence type="ECO:0000259" key="2">
    <source>
        <dbReference type="Pfam" id="PF07859"/>
    </source>
</evidence>
<dbReference type="InterPro" id="IPR029058">
    <property type="entry name" value="AB_hydrolase_fold"/>
</dbReference>
<protein>
    <submittedName>
        <fullName evidence="3">Alpha/beta hydrolase</fullName>
    </submittedName>
</protein>
<dbReference type="Gene3D" id="3.40.50.1820">
    <property type="entry name" value="alpha/beta hydrolase"/>
    <property type="match status" value="1"/>
</dbReference>
<dbReference type="GO" id="GO:0016787">
    <property type="term" value="F:hydrolase activity"/>
    <property type="evidence" value="ECO:0007669"/>
    <property type="project" value="UniProtKB-KW"/>
</dbReference>
<evidence type="ECO:0000313" key="3">
    <source>
        <dbReference type="EMBL" id="UZF46872.1"/>
    </source>
</evidence>
<name>A0AA46X0E3_RHORH</name>
<sequence length="315" mass="33810">MALDEHAAGLITGLRQQGFTSFSQMTVDQVRATIATFTDLQLPPQDVARVDETHYESDGVDLPLRIYTPGADTGPQPVVLYFHGGGFVAGDLTVVDEPARAVALATGATVVTAGYRLAPEHPFPAAADDAWAALQWVTAHIAEYGGDPHNLVVMGDSAGGNLAAGVALRARDEGAPVLRGQVLIYPALDRAADLPSRREFAEGYIVTAADMDWFLDRYFTSPGDAETPYALPARAADVDGLPPTLVLTTENEVLRDEGEFYGRRLREAGVDVTIRRFDGLVHGAFWMSGAVPRSGEMRDEVAKFVTRTISGVPTR</sequence>
<organism evidence="3 4">
    <name type="scientific">Rhodococcus rhodochrous</name>
    <dbReference type="NCBI Taxonomy" id="1829"/>
    <lineage>
        <taxon>Bacteria</taxon>
        <taxon>Bacillati</taxon>
        <taxon>Actinomycetota</taxon>
        <taxon>Actinomycetes</taxon>
        <taxon>Mycobacteriales</taxon>
        <taxon>Nocardiaceae</taxon>
        <taxon>Rhodococcus</taxon>
    </lineage>
</organism>
<dbReference type="PANTHER" id="PTHR48081:SF8">
    <property type="entry name" value="ALPHA_BETA HYDROLASE FOLD-3 DOMAIN-CONTAINING PROTEIN-RELATED"/>
    <property type="match status" value="1"/>
</dbReference>
<feature type="domain" description="Alpha/beta hydrolase fold-3" evidence="2">
    <location>
        <begin position="79"/>
        <end position="284"/>
    </location>
</feature>
<dbReference type="Pfam" id="PF07859">
    <property type="entry name" value="Abhydrolase_3"/>
    <property type="match status" value="1"/>
</dbReference>
<proteinExistence type="predicted"/>
<evidence type="ECO:0000313" key="4">
    <source>
        <dbReference type="Proteomes" id="UP001162740"/>
    </source>
</evidence>
<keyword evidence="1 3" id="KW-0378">Hydrolase</keyword>